<feature type="chain" id="PRO_5002162768" evidence="1">
    <location>
        <begin position="21"/>
        <end position="154"/>
    </location>
</feature>
<dbReference type="AlphaFoldDB" id="A0A0C2IV63"/>
<reference evidence="2 3" key="1">
    <citation type="journal article" date="2014" name="Genome Biol. Evol.">
        <title>The genome of the myxosporean Thelohanellus kitauei shows adaptations to nutrient acquisition within its fish host.</title>
        <authorList>
            <person name="Yang Y."/>
            <person name="Xiong J."/>
            <person name="Zhou Z."/>
            <person name="Huo F."/>
            <person name="Miao W."/>
            <person name="Ran C."/>
            <person name="Liu Y."/>
            <person name="Zhang J."/>
            <person name="Feng J."/>
            <person name="Wang M."/>
            <person name="Wang M."/>
            <person name="Wang L."/>
            <person name="Yao B."/>
        </authorList>
    </citation>
    <scope>NUCLEOTIDE SEQUENCE [LARGE SCALE GENOMIC DNA]</scope>
    <source>
        <strain evidence="2">Wuqing</strain>
    </source>
</reference>
<name>A0A0C2IV63_THEKT</name>
<feature type="signal peptide" evidence="1">
    <location>
        <begin position="1"/>
        <end position="20"/>
    </location>
</feature>
<evidence type="ECO:0000313" key="3">
    <source>
        <dbReference type="Proteomes" id="UP000031668"/>
    </source>
</evidence>
<accession>A0A0C2IV63</accession>
<comment type="caution">
    <text evidence="2">The sequence shown here is derived from an EMBL/GenBank/DDBJ whole genome shotgun (WGS) entry which is preliminary data.</text>
</comment>
<evidence type="ECO:0000313" key="2">
    <source>
        <dbReference type="EMBL" id="KII60727.1"/>
    </source>
</evidence>
<protein>
    <submittedName>
        <fullName evidence="2">Uncharacterized protein</fullName>
    </submittedName>
</protein>
<keyword evidence="3" id="KW-1185">Reference proteome</keyword>
<dbReference type="EMBL" id="JWZT01005480">
    <property type="protein sequence ID" value="KII60727.1"/>
    <property type="molecule type" value="Genomic_DNA"/>
</dbReference>
<organism evidence="2 3">
    <name type="scientific">Thelohanellus kitauei</name>
    <name type="common">Myxosporean</name>
    <dbReference type="NCBI Taxonomy" id="669202"/>
    <lineage>
        <taxon>Eukaryota</taxon>
        <taxon>Metazoa</taxon>
        <taxon>Cnidaria</taxon>
        <taxon>Myxozoa</taxon>
        <taxon>Myxosporea</taxon>
        <taxon>Bivalvulida</taxon>
        <taxon>Platysporina</taxon>
        <taxon>Myxobolidae</taxon>
        <taxon>Thelohanellus</taxon>
    </lineage>
</organism>
<evidence type="ECO:0000256" key="1">
    <source>
        <dbReference type="SAM" id="SignalP"/>
    </source>
</evidence>
<gene>
    <name evidence="2" type="ORF">RF11_10956</name>
</gene>
<proteinExistence type="predicted"/>
<keyword evidence="1" id="KW-0732">Signal</keyword>
<sequence>MSLARLVFFSLSSILYPCVSHDIPECNPTFNQFYNFQLVRKLLYEAADKIKEHNLLREQQGIYTLIEDTVYTWIVLWAEIKTNDYGVKYVSLPPLFKMVRKLVDTDNTIPQTYSLKRAAKIIADCMFLEGEFEFTETTNGNQQKDEFVTLPTFL</sequence>
<dbReference type="Proteomes" id="UP000031668">
    <property type="component" value="Unassembled WGS sequence"/>
</dbReference>